<comment type="caution">
    <text evidence="1">The sequence shown here is derived from an EMBL/GenBank/DDBJ whole genome shotgun (WGS) entry which is preliminary data.</text>
</comment>
<keyword evidence="2" id="KW-1185">Reference proteome</keyword>
<protein>
    <submittedName>
        <fullName evidence="1">Uncharacterized protein</fullName>
    </submittedName>
</protein>
<dbReference type="Proteomes" id="UP001623348">
    <property type="component" value="Unassembled WGS sequence"/>
</dbReference>
<gene>
    <name evidence="1" type="ORF">GRJ2_000881000</name>
</gene>
<organism evidence="1 2">
    <name type="scientific">Grus japonensis</name>
    <name type="common">Japanese crane</name>
    <name type="synonym">Red-crowned crane</name>
    <dbReference type="NCBI Taxonomy" id="30415"/>
    <lineage>
        <taxon>Eukaryota</taxon>
        <taxon>Metazoa</taxon>
        <taxon>Chordata</taxon>
        <taxon>Craniata</taxon>
        <taxon>Vertebrata</taxon>
        <taxon>Euteleostomi</taxon>
        <taxon>Archelosauria</taxon>
        <taxon>Archosauria</taxon>
        <taxon>Dinosauria</taxon>
        <taxon>Saurischia</taxon>
        <taxon>Theropoda</taxon>
        <taxon>Coelurosauria</taxon>
        <taxon>Aves</taxon>
        <taxon>Neognathae</taxon>
        <taxon>Neoaves</taxon>
        <taxon>Gruiformes</taxon>
        <taxon>Gruidae</taxon>
        <taxon>Grus</taxon>
    </lineage>
</organism>
<accession>A0ABC9WGI1</accession>
<proteinExistence type="predicted"/>
<evidence type="ECO:0000313" key="2">
    <source>
        <dbReference type="Proteomes" id="UP001623348"/>
    </source>
</evidence>
<sequence>MELLERVQRRATKLIRGLEHLSCEDRLREVGLFSLEKRRLRGDLIAAYQYMKGPTGKMERDCLQGDVVIGQGPESKLIGVNDVHWPHSFCEELYKATAGRVLSPQYPDPLSEDNLHCYASVAAKKTALTEQPQDSRGCQVEKPSDAGKQSECLSSLQGCDLCWLWTMETHTALWLSDDRGC</sequence>
<reference evidence="1 2" key="1">
    <citation type="submission" date="2024-06" db="EMBL/GenBank/DDBJ databases">
        <title>The draft genome of Grus japonensis, version 3.</title>
        <authorList>
            <person name="Nabeshima K."/>
            <person name="Suzuki S."/>
            <person name="Onuma M."/>
        </authorList>
    </citation>
    <scope>NUCLEOTIDE SEQUENCE [LARGE SCALE GENOMIC DNA]</scope>
    <source>
        <strain evidence="1 2">451A</strain>
    </source>
</reference>
<evidence type="ECO:0000313" key="1">
    <source>
        <dbReference type="EMBL" id="GAB0184157.1"/>
    </source>
</evidence>
<dbReference type="EMBL" id="BAAFJT010000002">
    <property type="protein sequence ID" value="GAB0184157.1"/>
    <property type="molecule type" value="Genomic_DNA"/>
</dbReference>
<dbReference type="AlphaFoldDB" id="A0ABC9WGI1"/>
<name>A0ABC9WGI1_GRUJA</name>